<evidence type="ECO:0000313" key="2">
    <source>
        <dbReference type="EMBL" id="EKM54223.1"/>
    </source>
</evidence>
<sequence>MACGSYKLYRKSDSHVAKGGVCLPNEILVRILQEIPPLELVPCRRVCHRFKSLVDGTPSLQYALECTLAGANPIPSKRFGLQVALENLRMWRESSIALDRTEDYELPYPDGTLTRRPGSNTVVARTCVAQIIPGRDILVTQLQSRYRGIPPKQWIVKPPEMTPLSFIEMDQSQDLLVIVQSSIVGNVLMGYELGTVTLSTGRPHPLGQRQAIRVAFTFPVFVDSQVRLCISDNHLGVVLFSNLRPMPHSEIWVWNWKTGELKLNAYAVTQVGRMIASSLVFLDGKHVLVPFWTSMPPLRDADEMHLRIFCYDPGDPTRRSYENIEAVAILNLPELGHRIGVLQLDGAGNPYSTQLPPASFDAPFDGSMRSRVFALNIVLTTNNDTRPLYYLLFAPMRLFQRCCDVRRFHIVNWDSWSGDARLIYKHPLGIVSDGHIFQTRALFPESRHTSDGAQPDNEHTPLVIYDFSSPELLRRDASLGRFRNCEYVFEPTALGNEQNAWKHSKIVTGEALPFRKIWTGFTLSLRRGMFSLVEDCLIIGDEDGTSWHVKQF</sequence>
<accession>K5VRU4</accession>
<dbReference type="AlphaFoldDB" id="K5VRU4"/>
<evidence type="ECO:0000313" key="3">
    <source>
        <dbReference type="Proteomes" id="UP000008370"/>
    </source>
</evidence>
<name>K5VRU4_PHACS</name>
<dbReference type="KEGG" id="pco:PHACADRAFT_210040"/>
<gene>
    <name evidence="2" type="ORF">PHACADRAFT_210040</name>
</gene>
<keyword evidence="3" id="KW-1185">Reference proteome</keyword>
<dbReference type="GeneID" id="18912926"/>
<dbReference type="Gene3D" id="1.20.1280.50">
    <property type="match status" value="1"/>
</dbReference>
<evidence type="ECO:0000259" key="1">
    <source>
        <dbReference type="PROSITE" id="PS50181"/>
    </source>
</evidence>
<feature type="domain" description="F-box" evidence="1">
    <location>
        <begin position="23"/>
        <end position="63"/>
    </location>
</feature>
<dbReference type="InterPro" id="IPR036047">
    <property type="entry name" value="F-box-like_dom_sf"/>
</dbReference>
<dbReference type="SMART" id="SM00256">
    <property type="entry name" value="FBOX"/>
    <property type="match status" value="1"/>
</dbReference>
<dbReference type="HOGENOM" id="CLU_007279_3_1_1"/>
<dbReference type="Proteomes" id="UP000008370">
    <property type="component" value="Unassembled WGS sequence"/>
</dbReference>
<dbReference type="PROSITE" id="PS50181">
    <property type="entry name" value="FBOX"/>
    <property type="match status" value="1"/>
</dbReference>
<reference evidence="2 3" key="1">
    <citation type="journal article" date="2012" name="BMC Genomics">
        <title>Comparative genomics of the white-rot fungi, Phanerochaete carnosa and P. chrysosporium, to elucidate the genetic basis of the distinct wood types they colonize.</title>
        <authorList>
            <person name="Suzuki H."/>
            <person name="MacDonald J."/>
            <person name="Syed K."/>
            <person name="Salamov A."/>
            <person name="Hori C."/>
            <person name="Aerts A."/>
            <person name="Henrissat B."/>
            <person name="Wiebenga A."/>
            <person name="vanKuyk P.A."/>
            <person name="Barry K."/>
            <person name="Lindquist E."/>
            <person name="LaButti K."/>
            <person name="Lapidus A."/>
            <person name="Lucas S."/>
            <person name="Coutinho P."/>
            <person name="Gong Y."/>
            <person name="Samejima M."/>
            <person name="Mahadevan R."/>
            <person name="Abou-Zaid M."/>
            <person name="de Vries R.P."/>
            <person name="Igarashi K."/>
            <person name="Yadav J.S."/>
            <person name="Grigoriev I.V."/>
            <person name="Master E.R."/>
        </authorList>
    </citation>
    <scope>NUCLEOTIDE SEQUENCE [LARGE SCALE GENOMIC DNA]</scope>
    <source>
        <strain evidence="2 3">HHB-10118-sp</strain>
    </source>
</reference>
<protein>
    <recommendedName>
        <fullName evidence="1">F-box domain-containing protein</fullName>
    </recommendedName>
</protein>
<dbReference type="RefSeq" id="XP_007396922.1">
    <property type="nucleotide sequence ID" value="XM_007396860.1"/>
</dbReference>
<dbReference type="Pfam" id="PF12937">
    <property type="entry name" value="F-box-like"/>
    <property type="match status" value="1"/>
</dbReference>
<dbReference type="OrthoDB" id="435188at2759"/>
<dbReference type="SUPFAM" id="SSF81383">
    <property type="entry name" value="F-box domain"/>
    <property type="match status" value="1"/>
</dbReference>
<proteinExistence type="predicted"/>
<organism evidence="2 3">
    <name type="scientific">Phanerochaete carnosa (strain HHB-10118-sp)</name>
    <name type="common">White-rot fungus</name>
    <name type="synonym">Peniophora carnosa</name>
    <dbReference type="NCBI Taxonomy" id="650164"/>
    <lineage>
        <taxon>Eukaryota</taxon>
        <taxon>Fungi</taxon>
        <taxon>Dikarya</taxon>
        <taxon>Basidiomycota</taxon>
        <taxon>Agaricomycotina</taxon>
        <taxon>Agaricomycetes</taxon>
        <taxon>Polyporales</taxon>
        <taxon>Phanerochaetaceae</taxon>
        <taxon>Phanerochaete</taxon>
    </lineage>
</organism>
<dbReference type="InParanoid" id="K5VRU4"/>
<dbReference type="InterPro" id="IPR001810">
    <property type="entry name" value="F-box_dom"/>
</dbReference>
<dbReference type="EMBL" id="JH930473">
    <property type="protein sequence ID" value="EKM54223.1"/>
    <property type="molecule type" value="Genomic_DNA"/>
</dbReference>